<keyword evidence="2" id="KW-1133">Transmembrane helix</keyword>
<gene>
    <name evidence="3" type="ORF">FFL34_15935</name>
</gene>
<sequence>MHRKQLGPIIVSVLLIAGGVFILLLMHDKWQSDSITVNNPAISKMDTVTQKLDLKSIIHTAEKSVVQIEGQNEQTTVTGSGFLYNEKGDIVTNAHVVNDADVIYVRTANGRIYPAAVIGTGEQTDIAVIRVPQLEGQQSLDVETEKKAETGDEVIALGSPHGFQNTVTLGIISGTERNFDVDGYQYKNAYQISAQITDGNSGGPLLNRETGKVIGINAVGTNDGTLGFSIPIEDVYKELSAWSKKAKNKDLVFGKTDDIGNTANTEQLIDDAEYVVDYFLESITMRDYVGAYTLLGSKMQAGASYPDFRERFIHYTKLEYADLSSDVIQNGKVQSTLSITAQRNMPDKDKTKEETFTYVFTIGHENDQLKILKINKSPSEQKNSIR</sequence>
<keyword evidence="2" id="KW-0812">Transmembrane</keyword>
<dbReference type="GO" id="GO:0006508">
    <property type="term" value="P:proteolysis"/>
    <property type="evidence" value="ECO:0007669"/>
    <property type="project" value="UniProtKB-KW"/>
</dbReference>
<name>A0A5S3QNQ4_9BACI</name>
<evidence type="ECO:0000256" key="1">
    <source>
        <dbReference type="ARBA" id="ARBA00022825"/>
    </source>
</evidence>
<dbReference type="RefSeq" id="WP_138604309.1">
    <property type="nucleotide sequence ID" value="NZ_VCIA01000001.1"/>
</dbReference>
<dbReference type="OrthoDB" id="189537at2"/>
<dbReference type="Gene3D" id="2.40.10.120">
    <property type="match status" value="1"/>
</dbReference>
<dbReference type="InterPro" id="IPR009003">
    <property type="entry name" value="Peptidase_S1_PA"/>
</dbReference>
<dbReference type="PANTHER" id="PTHR22939:SF129">
    <property type="entry name" value="SERINE PROTEASE HTRA2, MITOCHONDRIAL"/>
    <property type="match status" value="1"/>
</dbReference>
<keyword evidence="1" id="KW-0378">Hydrolase</keyword>
<evidence type="ECO:0000313" key="4">
    <source>
        <dbReference type="Proteomes" id="UP000306980"/>
    </source>
</evidence>
<dbReference type="InterPro" id="IPR001940">
    <property type="entry name" value="Peptidase_S1C"/>
</dbReference>
<evidence type="ECO:0000313" key="3">
    <source>
        <dbReference type="EMBL" id="TMN23419.1"/>
    </source>
</evidence>
<dbReference type="GO" id="GO:0004252">
    <property type="term" value="F:serine-type endopeptidase activity"/>
    <property type="evidence" value="ECO:0007669"/>
    <property type="project" value="InterPro"/>
</dbReference>
<comment type="caution">
    <text evidence="3">The sequence shown here is derived from an EMBL/GenBank/DDBJ whole genome shotgun (WGS) entry which is preliminary data.</text>
</comment>
<dbReference type="Pfam" id="PF13365">
    <property type="entry name" value="Trypsin_2"/>
    <property type="match status" value="1"/>
</dbReference>
<dbReference type="AlphaFoldDB" id="A0A5S3QNQ4"/>
<protein>
    <submittedName>
        <fullName evidence="3">Trypsin-like serine protease</fullName>
    </submittedName>
</protein>
<organism evidence="3 4">
    <name type="scientific">Lentibacillus cibarius</name>
    <dbReference type="NCBI Taxonomy" id="2583219"/>
    <lineage>
        <taxon>Bacteria</taxon>
        <taxon>Bacillati</taxon>
        <taxon>Bacillota</taxon>
        <taxon>Bacilli</taxon>
        <taxon>Bacillales</taxon>
        <taxon>Bacillaceae</taxon>
        <taxon>Lentibacillus</taxon>
    </lineage>
</organism>
<dbReference type="PRINTS" id="PR00834">
    <property type="entry name" value="PROTEASES2C"/>
</dbReference>
<keyword evidence="2" id="KW-0472">Membrane</keyword>
<dbReference type="SUPFAM" id="SSF50494">
    <property type="entry name" value="Trypsin-like serine proteases"/>
    <property type="match status" value="1"/>
</dbReference>
<reference evidence="3 4" key="1">
    <citation type="submission" date="2019-05" db="EMBL/GenBank/DDBJ databases">
        <title>Genomic analysis of Lentibacillus sp. NKC220-2.</title>
        <authorList>
            <person name="Oh Y.J."/>
        </authorList>
    </citation>
    <scope>NUCLEOTIDE SEQUENCE [LARGE SCALE GENOMIC DNA]</scope>
    <source>
        <strain evidence="3 4">NKC220-2</strain>
    </source>
</reference>
<dbReference type="PANTHER" id="PTHR22939">
    <property type="entry name" value="SERINE PROTEASE FAMILY S1C HTRA-RELATED"/>
    <property type="match status" value="1"/>
</dbReference>
<dbReference type="EMBL" id="VCIA01000001">
    <property type="protein sequence ID" value="TMN23419.1"/>
    <property type="molecule type" value="Genomic_DNA"/>
</dbReference>
<accession>A0A5S3QNQ4</accession>
<keyword evidence="1" id="KW-0720">Serine protease</keyword>
<dbReference type="Proteomes" id="UP000306980">
    <property type="component" value="Unassembled WGS sequence"/>
</dbReference>
<evidence type="ECO:0000256" key="2">
    <source>
        <dbReference type="SAM" id="Phobius"/>
    </source>
</evidence>
<keyword evidence="3" id="KW-0645">Protease</keyword>
<feature type="transmembrane region" description="Helical" evidence="2">
    <location>
        <begin position="6"/>
        <end position="26"/>
    </location>
</feature>
<proteinExistence type="predicted"/>